<reference evidence="2" key="1">
    <citation type="journal article" date="2014" name="Science">
        <title>Ancient hybridizations among the ancestral genomes of bread wheat.</title>
        <authorList>
            <consortium name="International Wheat Genome Sequencing Consortium,"/>
            <person name="Marcussen T."/>
            <person name="Sandve S.R."/>
            <person name="Heier L."/>
            <person name="Spannagl M."/>
            <person name="Pfeifer M."/>
            <person name="Jakobsen K.S."/>
            <person name="Wulff B.B."/>
            <person name="Steuernagel B."/>
            <person name="Mayer K.F."/>
            <person name="Olsen O.A."/>
        </authorList>
    </citation>
    <scope>NUCLEOTIDE SEQUENCE [LARGE SCALE GENOMIC DNA]</scope>
    <source>
        <strain evidence="2">cv. AL8/78</strain>
    </source>
</reference>
<dbReference type="Gramene" id="AET5Gv20148000.2">
    <property type="protein sequence ID" value="AET5Gv20148000.2"/>
    <property type="gene ID" value="AET5Gv20148000"/>
</dbReference>
<reference evidence="1" key="3">
    <citation type="journal article" date="2017" name="Nature">
        <title>Genome sequence of the progenitor of the wheat D genome Aegilops tauschii.</title>
        <authorList>
            <person name="Luo M.C."/>
            <person name="Gu Y.Q."/>
            <person name="Puiu D."/>
            <person name="Wang H."/>
            <person name="Twardziok S.O."/>
            <person name="Deal K.R."/>
            <person name="Huo N."/>
            <person name="Zhu T."/>
            <person name="Wang L."/>
            <person name="Wang Y."/>
            <person name="McGuire P.E."/>
            <person name="Liu S."/>
            <person name="Long H."/>
            <person name="Ramasamy R.K."/>
            <person name="Rodriguez J.C."/>
            <person name="Van S.L."/>
            <person name="Yuan L."/>
            <person name="Wang Z."/>
            <person name="Xia Z."/>
            <person name="Xiao L."/>
            <person name="Anderson O.D."/>
            <person name="Ouyang S."/>
            <person name="Liang Y."/>
            <person name="Zimin A.V."/>
            <person name="Pertea G."/>
            <person name="Qi P."/>
            <person name="Bennetzen J.L."/>
            <person name="Dai X."/>
            <person name="Dawson M.W."/>
            <person name="Muller H.G."/>
            <person name="Kugler K."/>
            <person name="Rivarola-Duarte L."/>
            <person name="Spannagl M."/>
            <person name="Mayer K.F.X."/>
            <person name="Lu F.H."/>
            <person name="Bevan M.W."/>
            <person name="Leroy P."/>
            <person name="Li P."/>
            <person name="You F.M."/>
            <person name="Sun Q."/>
            <person name="Liu Z."/>
            <person name="Lyons E."/>
            <person name="Wicker T."/>
            <person name="Salzberg S.L."/>
            <person name="Devos K.M."/>
            <person name="Dvorak J."/>
        </authorList>
    </citation>
    <scope>NUCLEOTIDE SEQUENCE [LARGE SCALE GENOMIC DNA]</scope>
    <source>
        <strain evidence="1">cv. AL8/78</strain>
    </source>
</reference>
<organism evidence="1 2">
    <name type="scientific">Aegilops tauschii subsp. strangulata</name>
    <name type="common">Goatgrass</name>
    <dbReference type="NCBI Taxonomy" id="200361"/>
    <lineage>
        <taxon>Eukaryota</taxon>
        <taxon>Viridiplantae</taxon>
        <taxon>Streptophyta</taxon>
        <taxon>Embryophyta</taxon>
        <taxon>Tracheophyta</taxon>
        <taxon>Spermatophyta</taxon>
        <taxon>Magnoliopsida</taxon>
        <taxon>Liliopsida</taxon>
        <taxon>Poales</taxon>
        <taxon>Poaceae</taxon>
        <taxon>BOP clade</taxon>
        <taxon>Pooideae</taxon>
        <taxon>Triticodae</taxon>
        <taxon>Triticeae</taxon>
        <taxon>Triticinae</taxon>
        <taxon>Aegilops</taxon>
    </lineage>
</organism>
<evidence type="ECO:0008006" key="3">
    <source>
        <dbReference type="Google" id="ProtNLM"/>
    </source>
</evidence>
<dbReference type="PANTHER" id="PTHR33116:SF86">
    <property type="entry name" value="REVERSE TRANSCRIPTASE DOMAIN-CONTAINING PROTEIN"/>
    <property type="match status" value="1"/>
</dbReference>
<dbReference type="Proteomes" id="UP000015105">
    <property type="component" value="Chromosome 5D"/>
</dbReference>
<reference evidence="2" key="2">
    <citation type="journal article" date="2017" name="Nat. Plants">
        <title>The Aegilops tauschii genome reveals multiple impacts of transposons.</title>
        <authorList>
            <person name="Zhao G."/>
            <person name="Zou C."/>
            <person name="Li K."/>
            <person name="Wang K."/>
            <person name="Li T."/>
            <person name="Gao L."/>
            <person name="Zhang X."/>
            <person name="Wang H."/>
            <person name="Yang Z."/>
            <person name="Liu X."/>
            <person name="Jiang W."/>
            <person name="Mao L."/>
            <person name="Kong X."/>
            <person name="Jiao Y."/>
            <person name="Jia J."/>
        </authorList>
    </citation>
    <scope>NUCLEOTIDE SEQUENCE [LARGE SCALE GENOMIC DNA]</scope>
    <source>
        <strain evidence="2">cv. AL8/78</strain>
    </source>
</reference>
<dbReference type="AlphaFoldDB" id="A0A453JPK7"/>
<proteinExistence type="predicted"/>
<reference evidence="1" key="5">
    <citation type="journal article" date="2021" name="G3 (Bethesda)">
        <title>Aegilops tauschii genome assembly Aet v5.0 features greater sequence contiguity and improved annotation.</title>
        <authorList>
            <person name="Wang L."/>
            <person name="Zhu T."/>
            <person name="Rodriguez J.C."/>
            <person name="Deal K.R."/>
            <person name="Dubcovsky J."/>
            <person name="McGuire P.E."/>
            <person name="Lux T."/>
            <person name="Spannagl M."/>
            <person name="Mayer K.F.X."/>
            <person name="Baldrich P."/>
            <person name="Meyers B.C."/>
            <person name="Huo N."/>
            <person name="Gu Y.Q."/>
            <person name="Zhou H."/>
            <person name="Devos K.M."/>
            <person name="Bennetzen J.L."/>
            <person name="Unver T."/>
            <person name="Budak H."/>
            <person name="Gulick P.J."/>
            <person name="Galiba G."/>
            <person name="Kalapos B."/>
            <person name="Nelson D.R."/>
            <person name="Li P."/>
            <person name="You F.M."/>
            <person name="Luo M.C."/>
            <person name="Dvorak J."/>
        </authorList>
    </citation>
    <scope>NUCLEOTIDE SEQUENCE [LARGE SCALE GENOMIC DNA]</scope>
    <source>
        <strain evidence="1">cv. AL8/78</strain>
    </source>
</reference>
<evidence type="ECO:0000313" key="2">
    <source>
        <dbReference type="Proteomes" id="UP000015105"/>
    </source>
</evidence>
<protein>
    <recommendedName>
        <fullName evidence="3">Reverse transcriptase zinc-binding domain-containing protein</fullName>
    </recommendedName>
</protein>
<accession>A0A453JPK7</accession>
<name>A0A453JPK7_AEGTS</name>
<evidence type="ECO:0000313" key="1">
    <source>
        <dbReference type="EnsemblPlants" id="AET5Gv20148000.2"/>
    </source>
</evidence>
<dbReference type="PANTHER" id="PTHR33116">
    <property type="entry name" value="REVERSE TRANSCRIPTASE ZINC-BINDING DOMAIN-CONTAINING PROTEIN-RELATED-RELATED"/>
    <property type="match status" value="1"/>
</dbReference>
<keyword evidence="2" id="KW-1185">Reference proteome</keyword>
<reference evidence="1" key="4">
    <citation type="submission" date="2019-03" db="UniProtKB">
        <authorList>
            <consortium name="EnsemblPlants"/>
        </authorList>
    </citation>
    <scope>IDENTIFICATION</scope>
</reference>
<sequence length="160" mass="18234">MGKCLSVGGKEVLIKAVAQAIPVYSMSCFKLPRGLCEHINSIIRKFWWGCKEGQRKPAWVSWEVMTRPKYLGGLGFRDLELFNLALLARQAWRVLQDPSSLSARILKAFYFPNSDFLAAELGSRPSQIWRAILEGRDILKQGIIRRIGNGQSTSIWDHNW</sequence>
<dbReference type="EnsemblPlants" id="AET5Gv20148000.2">
    <property type="protein sequence ID" value="AET5Gv20148000.2"/>
    <property type="gene ID" value="AET5Gv20148000"/>
</dbReference>